<gene>
    <name evidence="1" type="ORF">TKK_016883</name>
</gene>
<evidence type="ECO:0000313" key="2">
    <source>
        <dbReference type="Proteomes" id="UP001627154"/>
    </source>
</evidence>
<accession>A0ABD2W4T3</accession>
<sequence length="129" mass="14395">MKIIANYTASASTRFQLQDTPIRGKDIRRKSDCRATRGVRRCARAAAVLLERKSMQAEDIVKVQKRVAYAGREAETVPRQDSGQAHQLHLRKFIDRLAAPQRVEATCELDISVGVVDKLVLTMSISSEA</sequence>
<dbReference type="AlphaFoldDB" id="A0ABD2W4T3"/>
<reference evidence="1 2" key="1">
    <citation type="journal article" date="2024" name="bioRxiv">
        <title>A reference genome for Trichogramma kaykai: A tiny desert-dwelling parasitoid wasp with competing sex-ratio distorters.</title>
        <authorList>
            <person name="Culotta J."/>
            <person name="Lindsey A.R."/>
        </authorList>
    </citation>
    <scope>NUCLEOTIDE SEQUENCE [LARGE SCALE GENOMIC DNA]</scope>
    <source>
        <strain evidence="1 2">KSX58</strain>
    </source>
</reference>
<keyword evidence="2" id="KW-1185">Reference proteome</keyword>
<evidence type="ECO:0000313" key="1">
    <source>
        <dbReference type="EMBL" id="KAL3387781.1"/>
    </source>
</evidence>
<name>A0ABD2W4T3_9HYME</name>
<dbReference type="EMBL" id="JBJJXI010000136">
    <property type="protein sequence ID" value="KAL3387781.1"/>
    <property type="molecule type" value="Genomic_DNA"/>
</dbReference>
<comment type="caution">
    <text evidence="1">The sequence shown here is derived from an EMBL/GenBank/DDBJ whole genome shotgun (WGS) entry which is preliminary data.</text>
</comment>
<proteinExistence type="predicted"/>
<dbReference type="Proteomes" id="UP001627154">
    <property type="component" value="Unassembled WGS sequence"/>
</dbReference>
<organism evidence="1 2">
    <name type="scientific">Trichogramma kaykai</name>
    <dbReference type="NCBI Taxonomy" id="54128"/>
    <lineage>
        <taxon>Eukaryota</taxon>
        <taxon>Metazoa</taxon>
        <taxon>Ecdysozoa</taxon>
        <taxon>Arthropoda</taxon>
        <taxon>Hexapoda</taxon>
        <taxon>Insecta</taxon>
        <taxon>Pterygota</taxon>
        <taxon>Neoptera</taxon>
        <taxon>Endopterygota</taxon>
        <taxon>Hymenoptera</taxon>
        <taxon>Apocrita</taxon>
        <taxon>Proctotrupomorpha</taxon>
        <taxon>Chalcidoidea</taxon>
        <taxon>Trichogrammatidae</taxon>
        <taxon>Trichogramma</taxon>
    </lineage>
</organism>
<protein>
    <submittedName>
        <fullName evidence="1">Uncharacterized protein</fullName>
    </submittedName>
</protein>